<proteinExistence type="predicted"/>
<evidence type="ECO:0000313" key="5">
    <source>
        <dbReference type="Proteomes" id="UP000581408"/>
    </source>
</evidence>
<dbReference type="RefSeq" id="WP_181194171.1">
    <property type="nucleotide sequence ID" value="NZ_JABFEE010000002.1"/>
</dbReference>
<name>A0A838CJB9_9CORY</name>
<protein>
    <recommendedName>
        <fullName evidence="6">Cell division protein FtsL</fullName>
    </recommendedName>
</protein>
<keyword evidence="3" id="KW-0812">Transmembrane</keyword>
<feature type="coiled-coil region" evidence="1">
    <location>
        <begin position="113"/>
        <end position="140"/>
    </location>
</feature>
<feature type="region of interest" description="Disordered" evidence="2">
    <location>
        <begin position="1"/>
        <end position="67"/>
    </location>
</feature>
<keyword evidence="3" id="KW-1133">Transmembrane helix</keyword>
<feature type="compositionally biased region" description="Low complexity" evidence="2">
    <location>
        <begin position="27"/>
        <end position="39"/>
    </location>
</feature>
<evidence type="ECO:0000256" key="2">
    <source>
        <dbReference type="SAM" id="MobiDB-lite"/>
    </source>
</evidence>
<reference evidence="4 5" key="1">
    <citation type="submission" date="2020-05" db="EMBL/GenBank/DDBJ databases">
        <title>Descriptions of Corynebacterium xxxx sp. nov., Corynebacterium yyyy sp. nov. and Corynebacterium zzzz sp. nov.</title>
        <authorList>
            <person name="Zhang G."/>
        </authorList>
    </citation>
    <scope>NUCLEOTIDE SEQUENCE [LARGE SCALE GENOMIC DNA]</scope>
    <source>
        <strain evidence="5">zg-915</strain>
    </source>
</reference>
<comment type="caution">
    <text evidence="4">The sequence shown here is derived from an EMBL/GenBank/DDBJ whole genome shotgun (WGS) entry which is preliminary data.</text>
</comment>
<dbReference type="AlphaFoldDB" id="A0A838CJB9"/>
<evidence type="ECO:0000256" key="1">
    <source>
        <dbReference type="SAM" id="Coils"/>
    </source>
</evidence>
<organism evidence="4 5">
    <name type="scientific">Corynebacterium wankanglinii</name>
    <dbReference type="NCBI Taxonomy" id="2735136"/>
    <lineage>
        <taxon>Bacteria</taxon>
        <taxon>Bacillati</taxon>
        <taxon>Actinomycetota</taxon>
        <taxon>Actinomycetes</taxon>
        <taxon>Mycobacteriales</taxon>
        <taxon>Corynebacteriaceae</taxon>
        <taxon>Corynebacterium</taxon>
    </lineage>
</organism>
<feature type="transmembrane region" description="Helical" evidence="3">
    <location>
        <begin position="87"/>
        <end position="106"/>
    </location>
</feature>
<evidence type="ECO:0008006" key="6">
    <source>
        <dbReference type="Google" id="ProtNLM"/>
    </source>
</evidence>
<feature type="region of interest" description="Disordered" evidence="2">
    <location>
        <begin position="168"/>
        <end position="237"/>
    </location>
</feature>
<dbReference type="Proteomes" id="UP000581408">
    <property type="component" value="Unassembled WGS sequence"/>
</dbReference>
<sequence length="237" mass="24987">MAARATRSATLTRTPRRSEQGATRVHPASTANAATPANPVRTMPGVKPHERHPKSGGRLGSNQVVSVRGRRVATAQTRTKFSSLSQIALPLLFVGIAAAMILSGVATTQTFTIQKLQVKEQQLANEVESLNRDLEDRRSAAALAQRADAMGMVLAGEPGVVAVDEAGHAQEQRPYNPESATKLVDVNGAGLPGSRASSDERATKDLEDSLTQRPGRSAHAPHAANLAPYQASVPAQP</sequence>
<evidence type="ECO:0000313" key="4">
    <source>
        <dbReference type="EMBL" id="MBA1834669.1"/>
    </source>
</evidence>
<keyword evidence="1" id="KW-0175">Coiled coil</keyword>
<dbReference type="EMBL" id="JABFEE010000002">
    <property type="protein sequence ID" value="MBA1834669.1"/>
    <property type="molecule type" value="Genomic_DNA"/>
</dbReference>
<feature type="compositionally biased region" description="Basic and acidic residues" evidence="2">
    <location>
        <begin position="197"/>
        <end position="207"/>
    </location>
</feature>
<accession>A0A838CJB9</accession>
<evidence type="ECO:0000256" key="3">
    <source>
        <dbReference type="SAM" id="Phobius"/>
    </source>
</evidence>
<gene>
    <name evidence="4" type="ORF">HMC16_02815</name>
</gene>
<keyword evidence="3" id="KW-0472">Membrane</keyword>
<feature type="compositionally biased region" description="Low complexity" evidence="2">
    <location>
        <begin position="1"/>
        <end position="13"/>
    </location>
</feature>